<dbReference type="HOGENOM" id="CLU_1707996_0_0_9"/>
<evidence type="ECO:0000256" key="7">
    <source>
        <dbReference type="SAM" id="Phobius"/>
    </source>
</evidence>
<dbReference type="OrthoDB" id="3181223at2"/>
<sequence length="153" mass="16761">PAIFGKTNPKNDMPTGTSILNGVVASVLIIVAPIIPNENIFWAFFALNVVALLGSYILMFPAFLKLRKMDPNRERPFKVPGGKILLYLMTFVPMILLIITLIFSAVPLNGSSAELNEKIPILIGTVVAIIVGEICIWLAGKRKDKGEIKNEND</sequence>
<evidence type="ECO:0000256" key="5">
    <source>
        <dbReference type="ARBA" id="ARBA00022989"/>
    </source>
</evidence>
<feature type="transmembrane region" description="Helical" evidence="7">
    <location>
        <begin position="41"/>
        <end position="64"/>
    </location>
</feature>
<protein>
    <submittedName>
        <fullName evidence="8">Amino acid permease family protein</fullName>
    </submittedName>
</protein>
<dbReference type="GO" id="GO:0022857">
    <property type="term" value="F:transmembrane transporter activity"/>
    <property type="evidence" value="ECO:0007669"/>
    <property type="project" value="InterPro"/>
</dbReference>
<organism evidence="8">
    <name type="scientific">Listeria seeligeri FSL N1-067</name>
    <dbReference type="NCBI Taxonomy" id="702453"/>
    <lineage>
        <taxon>Bacteria</taxon>
        <taxon>Bacillati</taxon>
        <taxon>Bacillota</taxon>
        <taxon>Bacilli</taxon>
        <taxon>Bacillales</taxon>
        <taxon>Listeriaceae</taxon>
        <taxon>Listeria</taxon>
    </lineage>
</organism>
<keyword evidence="6 7" id="KW-0472">Membrane</keyword>
<dbReference type="InterPro" id="IPR002293">
    <property type="entry name" value="AA/rel_permease1"/>
</dbReference>
<dbReference type="PANTHER" id="PTHR42770">
    <property type="entry name" value="AMINO ACID TRANSPORTER-RELATED"/>
    <property type="match status" value="1"/>
</dbReference>
<comment type="caution">
    <text evidence="8">The sequence shown here is derived from an EMBL/GenBank/DDBJ whole genome shotgun (WGS) entry which is preliminary data.</text>
</comment>
<reference evidence="8" key="1">
    <citation type="journal article" date="2010" name="Microbiol. Resour. Announc.">
        <title>Comparative genomics of the bacterial genus Listeria: Genome evolution is characterized by limited gene acquisition and limited gene loss.</title>
        <authorList>
            <person name="den Bakker H.C."/>
            <person name="Cummings C.A."/>
            <person name="Ferreira V."/>
            <person name="Vatta P."/>
            <person name="Orsi R.H."/>
            <person name="Degoricija L."/>
            <person name="Barker M."/>
            <person name="Petrauskene O."/>
            <person name="Furtado M.R."/>
            <person name="Wiedmann M."/>
        </authorList>
    </citation>
    <scope>NUCLEOTIDE SEQUENCE [LARGE SCALE GENOMIC DNA]</scope>
    <source>
        <strain evidence="8">FSL N1-067</strain>
    </source>
</reference>
<feature type="non-terminal residue" evidence="8">
    <location>
        <position position="1"/>
    </location>
</feature>
<keyword evidence="5 7" id="KW-1133">Transmembrane helix</keyword>
<keyword evidence="3" id="KW-1003">Cell membrane</keyword>
<dbReference type="InterPro" id="IPR050367">
    <property type="entry name" value="APC_superfamily"/>
</dbReference>
<dbReference type="PATRIC" id="fig|702453.3.peg.70"/>
<evidence type="ECO:0000256" key="4">
    <source>
        <dbReference type="ARBA" id="ARBA00022692"/>
    </source>
</evidence>
<feature type="transmembrane region" description="Helical" evidence="7">
    <location>
        <begin position="119"/>
        <end position="139"/>
    </location>
</feature>
<proteinExistence type="predicted"/>
<dbReference type="Proteomes" id="UP000004302">
    <property type="component" value="Chromosome"/>
</dbReference>
<dbReference type="GO" id="GO:0005886">
    <property type="term" value="C:plasma membrane"/>
    <property type="evidence" value="ECO:0007669"/>
    <property type="project" value="UniProtKB-SubCell"/>
</dbReference>
<feature type="transmembrane region" description="Helical" evidence="7">
    <location>
        <begin position="84"/>
        <end position="107"/>
    </location>
</feature>
<evidence type="ECO:0000256" key="2">
    <source>
        <dbReference type="ARBA" id="ARBA00022448"/>
    </source>
</evidence>
<accession>E3ZL07</accession>
<evidence type="ECO:0000256" key="6">
    <source>
        <dbReference type="ARBA" id="ARBA00023136"/>
    </source>
</evidence>
<dbReference type="RefSeq" id="WP_003744956.1">
    <property type="nucleotide sequence ID" value="NZ_CM001051.1"/>
</dbReference>
<dbReference type="Pfam" id="PF13520">
    <property type="entry name" value="AA_permease_2"/>
    <property type="match status" value="1"/>
</dbReference>
<comment type="subcellular location">
    <subcellularLocation>
        <location evidence="1">Cell membrane</location>
        <topology evidence="1">Multi-pass membrane protein</topology>
    </subcellularLocation>
</comment>
<evidence type="ECO:0000313" key="8">
    <source>
        <dbReference type="EMBL" id="EFS01688.1"/>
    </source>
</evidence>
<dbReference type="AlphaFoldDB" id="E3ZL07"/>
<feature type="transmembrane region" description="Helical" evidence="7">
    <location>
        <begin position="18"/>
        <end position="35"/>
    </location>
</feature>
<evidence type="ECO:0000256" key="1">
    <source>
        <dbReference type="ARBA" id="ARBA00004651"/>
    </source>
</evidence>
<dbReference type="EMBL" id="ADXJ01000046">
    <property type="protein sequence ID" value="EFS01688.1"/>
    <property type="molecule type" value="Genomic_DNA"/>
</dbReference>
<keyword evidence="2" id="KW-0813">Transport</keyword>
<name>E3ZL07_LISSE</name>
<dbReference type="Gene3D" id="1.20.1740.10">
    <property type="entry name" value="Amino acid/polyamine transporter I"/>
    <property type="match status" value="1"/>
</dbReference>
<gene>
    <name evidence="8" type="ORF">NT03LS_0096a</name>
</gene>
<dbReference type="PANTHER" id="PTHR42770:SF15">
    <property type="entry name" value="GLUTAMATE_GAMMA-AMINOBUTYRATE ANTIPORTER-RELATED"/>
    <property type="match status" value="1"/>
</dbReference>
<evidence type="ECO:0000256" key="3">
    <source>
        <dbReference type="ARBA" id="ARBA00022475"/>
    </source>
</evidence>
<keyword evidence="4 7" id="KW-0812">Transmembrane</keyword>